<dbReference type="EMBL" id="JAERWK010000016">
    <property type="protein sequence ID" value="MBM9468254.1"/>
    <property type="molecule type" value="Genomic_DNA"/>
</dbReference>
<evidence type="ECO:0000313" key="2">
    <source>
        <dbReference type="EMBL" id="MBM9468254.1"/>
    </source>
</evidence>
<dbReference type="AlphaFoldDB" id="A0A938YHJ4"/>
<comment type="caution">
    <text evidence="2">The sequence shown here is derived from an EMBL/GenBank/DDBJ whole genome shotgun (WGS) entry which is preliminary data.</text>
</comment>
<dbReference type="Proteomes" id="UP000663792">
    <property type="component" value="Unassembled WGS sequence"/>
</dbReference>
<feature type="domain" description="NAD(P)-binding" evidence="1">
    <location>
        <begin position="7"/>
        <end position="182"/>
    </location>
</feature>
<sequence>MVVLVIGATGMFGSRVTAQLVAHGVPVRALVRDEARARTELGSGPELVVGDLDRPDTVDPAVRGADTVFLVTPMDTRIADRELAVIAKSERAGVRRVVKVHGAVRHDGDELEQLHQRSIAALRASGLDWVTVSPNSVMETSLFGQAGAIAGTGSMWGCADQGRVGLVAADDVGRAAAAVLTDERPLEPGTDFVITGPEALTMTQVAAVMSDVLGRSVTYQDLPLEKFRQILLSQGLSEQDAEIGVISHFRAWRRGGADIVTDTYRRLTGSEPTSLRQWLAAHRADFAWERPEQ</sequence>
<name>A0A938YHJ4_9ACTN</name>
<dbReference type="PANTHER" id="PTHR43162">
    <property type="match status" value="1"/>
</dbReference>
<dbReference type="InterPro" id="IPR016040">
    <property type="entry name" value="NAD(P)-bd_dom"/>
</dbReference>
<protein>
    <submittedName>
        <fullName evidence="2">NmrA family NAD(P)-binding protein</fullName>
    </submittedName>
</protein>
<dbReference type="SUPFAM" id="SSF51735">
    <property type="entry name" value="NAD(P)-binding Rossmann-fold domains"/>
    <property type="match status" value="1"/>
</dbReference>
<evidence type="ECO:0000259" key="1">
    <source>
        <dbReference type="Pfam" id="PF13460"/>
    </source>
</evidence>
<dbReference type="InterPro" id="IPR036291">
    <property type="entry name" value="NAD(P)-bd_dom_sf"/>
</dbReference>
<proteinExistence type="predicted"/>
<dbReference type="InterPro" id="IPR051604">
    <property type="entry name" value="Ergot_Alk_Oxidoreductase"/>
</dbReference>
<dbReference type="RefSeq" id="WP_205261190.1">
    <property type="nucleotide sequence ID" value="NZ_JAERWK010000016.1"/>
</dbReference>
<gene>
    <name evidence="2" type="ORF">JL106_13295</name>
</gene>
<reference evidence="2" key="1">
    <citation type="submission" date="2021-01" db="EMBL/GenBank/DDBJ databases">
        <title>YIM 132084 draft genome.</title>
        <authorList>
            <person name="An D."/>
        </authorList>
    </citation>
    <scope>NUCLEOTIDE SEQUENCE</scope>
    <source>
        <strain evidence="2">YIM 132084</strain>
    </source>
</reference>
<dbReference type="Gene3D" id="3.90.25.10">
    <property type="entry name" value="UDP-galactose 4-epimerase, domain 1"/>
    <property type="match status" value="1"/>
</dbReference>
<keyword evidence="3" id="KW-1185">Reference proteome</keyword>
<dbReference type="PANTHER" id="PTHR43162:SF1">
    <property type="entry name" value="PRESTALK A DIFFERENTIATION PROTEIN A"/>
    <property type="match status" value="1"/>
</dbReference>
<accession>A0A938YHJ4</accession>
<organism evidence="2 3">
    <name type="scientific">Nakamurella leprariae</name>
    <dbReference type="NCBI Taxonomy" id="2803911"/>
    <lineage>
        <taxon>Bacteria</taxon>
        <taxon>Bacillati</taxon>
        <taxon>Actinomycetota</taxon>
        <taxon>Actinomycetes</taxon>
        <taxon>Nakamurellales</taxon>
        <taxon>Nakamurellaceae</taxon>
        <taxon>Nakamurella</taxon>
    </lineage>
</organism>
<dbReference type="Gene3D" id="3.40.50.720">
    <property type="entry name" value="NAD(P)-binding Rossmann-like Domain"/>
    <property type="match status" value="1"/>
</dbReference>
<evidence type="ECO:0000313" key="3">
    <source>
        <dbReference type="Proteomes" id="UP000663792"/>
    </source>
</evidence>
<dbReference type="Pfam" id="PF13460">
    <property type="entry name" value="NAD_binding_10"/>
    <property type="match status" value="1"/>
</dbReference>